<dbReference type="Pfam" id="PF14488">
    <property type="entry name" value="DUF4434"/>
    <property type="match status" value="1"/>
</dbReference>
<keyword evidence="4" id="KW-1185">Reference proteome</keyword>
<evidence type="ECO:0000313" key="4">
    <source>
        <dbReference type="Proteomes" id="UP000218263"/>
    </source>
</evidence>
<dbReference type="Proteomes" id="UP000218263">
    <property type="component" value="Chromosome"/>
</dbReference>
<dbReference type="Gene3D" id="3.20.20.80">
    <property type="entry name" value="Glycosidases"/>
    <property type="match status" value="1"/>
</dbReference>
<dbReference type="EMBL" id="AP017313">
    <property type="protein sequence ID" value="BAU52951.1"/>
    <property type="molecule type" value="Genomic_DNA"/>
</dbReference>
<sequence length="466" mass="52668">MSAMDKARYKLAAAVILTLLTGSLYAQRHDPVQPQISLTLIPPSPVTDQITVDVRAGLWNHTSKAKKLSVSFYLDQASAQNVLYKQQITVSPRSANCVKFLWPTRNQAGFHKVILVVSSPGGHWTTERPMQVITSANRSTQQIDGAFLGFYHWSEAEGKYWNPELKKVTDAQWGEMIHAQHRLAMNIVVVQEVYRNPTMYAGKHNIPVDGYKGVPYYPSRLFPGRVPVAAKDPVEAVLTQADKDGMNVFIGVGSYAWFDFTNGSLEWHKKVARELWDKYGHHRSFYGWYVSEEQDGGLSDAQARKDIVHFFAEFSKYVRKLAPDKPVMLATNSHHLVGAEETYRKLLPNLDILCPFGFHRMPQGELTGEQAADKLQALCNQAGSHLWMDMEVFNFAEDNALVPRPISGLLSDLHRFPNFEKIICYQYPGLLNSPDMSIKPGGENTVKLYLDYKKYLDSVSTTPNKR</sequence>
<feature type="domain" description="DUF4434" evidence="2">
    <location>
        <begin position="143"/>
        <end position="435"/>
    </location>
</feature>
<feature type="signal peptide" evidence="1">
    <location>
        <begin position="1"/>
        <end position="26"/>
    </location>
</feature>
<evidence type="ECO:0000259" key="2">
    <source>
        <dbReference type="Pfam" id="PF14488"/>
    </source>
</evidence>
<gene>
    <name evidence="3" type="ORF">MgSA37_01115</name>
</gene>
<dbReference type="InterPro" id="IPR027849">
    <property type="entry name" value="DUF4434"/>
</dbReference>
<accession>A0A120MYF0</accession>
<reference evidence="3 4" key="1">
    <citation type="submission" date="2015-12" db="EMBL/GenBank/DDBJ databases">
        <title>Genome sequence of Mucilaginibacter gotjawali.</title>
        <authorList>
            <person name="Lee J.S."/>
            <person name="Lee K.C."/>
            <person name="Kim K.K."/>
            <person name="Lee B.W."/>
        </authorList>
    </citation>
    <scope>NUCLEOTIDE SEQUENCE [LARGE SCALE GENOMIC DNA]</scope>
    <source>
        <strain evidence="3 4">SA3-7</strain>
    </source>
</reference>
<dbReference type="SUPFAM" id="SSF51445">
    <property type="entry name" value="(Trans)glycosidases"/>
    <property type="match status" value="1"/>
</dbReference>
<dbReference type="KEGG" id="mgot:MgSA37_01115"/>
<feature type="chain" id="PRO_5007167853" description="DUF4434 domain-containing protein" evidence="1">
    <location>
        <begin position="27"/>
        <end position="466"/>
    </location>
</feature>
<evidence type="ECO:0000256" key="1">
    <source>
        <dbReference type="SAM" id="SignalP"/>
    </source>
</evidence>
<proteinExistence type="predicted"/>
<dbReference type="AlphaFoldDB" id="A0A120MYF0"/>
<dbReference type="InterPro" id="IPR017853">
    <property type="entry name" value="GH"/>
</dbReference>
<name>A0A120MYF0_9SPHI</name>
<organism evidence="3 4">
    <name type="scientific">Mucilaginibacter gotjawali</name>
    <dbReference type="NCBI Taxonomy" id="1550579"/>
    <lineage>
        <taxon>Bacteria</taxon>
        <taxon>Pseudomonadati</taxon>
        <taxon>Bacteroidota</taxon>
        <taxon>Sphingobacteriia</taxon>
        <taxon>Sphingobacteriales</taxon>
        <taxon>Sphingobacteriaceae</taxon>
        <taxon>Mucilaginibacter</taxon>
    </lineage>
</organism>
<keyword evidence="1" id="KW-0732">Signal</keyword>
<evidence type="ECO:0000313" key="3">
    <source>
        <dbReference type="EMBL" id="BAU52951.1"/>
    </source>
</evidence>
<protein>
    <recommendedName>
        <fullName evidence="2">DUF4434 domain-containing protein</fullName>
    </recommendedName>
</protein>